<keyword evidence="1" id="KW-0175">Coiled coil</keyword>
<dbReference type="EMBL" id="JBICBT010001025">
    <property type="protein sequence ID" value="KAL3086967.1"/>
    <property type="molecule type" value="Genomic_DNA"/>
</dbReference>
<feature type="region of interest" description="Disordered" evidence="2">
    <location>
        <begin position="293"/>
        <end position="329"/>
    </location>
</feature>
<dbReference type="AlphaFoldDB" id="A0ABD2J8U2"/>
<proteinExistence type="predicted"/>
<feature type="coiled-coil region" evidence="1">
    <location>
        <begin position="209"/>
        <end position="236"/>
    </location>
</feature>
<evidence type="ECO:0000256" key="2">
    <source>
        <dbReference type="SAM" id="MobiDB-lite"/>
    </source>
</evidence>
<gene>
    <name evidence="3" type="ORF">niasHT_025491</name>
</gene>
<evidence type="ECO:0000256" key="1">
    <source>
        <dbReference type="SAM" id="Coils"/>
    </source>
</evidence>
<name>A0ABD2J8U2_9BILA</name>
<reference evidence="3 4" key="1">
    <citation type="submission" date="2024-10" db="EMBL/GenBank/DDBJ databases">
        <authorList>
            <person name="Kim D."/>
        </authorList>
    </citation>
    <scope>NUCLEOTIDE SEQUENCE [LARGE SCALE GENOMIC DNA]</scope>
    <source>
        <strain evidence="3">BH-2024</strain>
    </source>
</reference>
<keyword evidence="4" id="KW-1185">Reference proteome</keyword>
<dbReference type="Proteomes" id="UP001620626">
    <property type="component" value="Unassembled WGS sequence"/>
</dbReference>
<accession>A0ABD2J8U2</accession>
<evidence type="ECO:0000313" key="3">
    <source>
        <dbReference type="EMBL" id="KAL3086967.1"/>
    </source>
</evidence>
<sequence>MEISKTPKFSRPLPTELLLEQIMCIPLMRLFNSNGPKSKISAINWKFEILRNGRKNAHAKAKKTINEIVQKFNMASRARKVEFEGNNLDFTSLRDENGLPKDEFRKEILLYLCYGGNEAAMLVNNVAITIPILNYIFVGLLLEQLFEFILESPNPFTMQKRICVGGHYPIDLPESLSLPARVMASKGIHPQVRSDDKEIYNFFNGHLKRVRLLFKVKNLEEKVATLERENHHLHILTGMKMEPLDEEPMDTLVPGQKFVCGPTSFSVAETIFNFISKNFFLMESAIRNQQADFGLPKSASRNRQAEIGKPKSAGRNRQAEIGKPKSASRNRLADFVLPIP</sequence>
<evidence type="ECO:0000313" key="4">
    <source>
        <dbReference type="Proteomes" id="UP001620626"/>
    </source>
</evidence>
<comment type="caution">
    <text evidence="3">The sequence shown here is derived from an EMBL/GenBank/DDBJ whole genome shotgun (WGS) entry which is preliminary data.</text>
</comment>
<protein>
    <submittedName>
        <fullName evidence="3">Uncharacterized protein</fullName>
    </submittedName>
</protein>
<organism evidence="3 4">
    <name type="scientific">Heterodera trifolii</name>
    <dbReference type="NCBI Taxonomy" id="157864"/>
    <lineage>
        <taxon>Eukaryota</taxon>
        <taxon>Metazoa</taxon>
        <taxon>Ecdysozoa</taxon>
        <taxon>Nematoda</taxon>
        <taxon>Chromadorea</taxon>
        <taxon>Rhabditida</taxon>
        <taxon>Tylenchina</taxon>
        <taxon>Tylenchomorpha</taxon>
        <taxon>Tylenchoidea</taxon>
        <taxon>Heteroderidae</taxon>
        <taxon>Heteroderinae</taxon>
        <taxon>Heterodera</taxon>
    </lineage>
</organism>